<name>M0A4P0_9EURY</name>
<keyword evidence="2" id="KW-1003">Cell membrane</keyword>
<dbReference type="Gene3D" id="2.60.40.1220">
    <property type="match status" value="1"/>
</dbReference>
<sequence>MSWDESLEHAFASRRRLWLFAILAVVVVVLASVATPVAAHAYLSDSDPANGEQVEALPQEVTLTFSGDGVQTADVTVSGPDGDDVSSDATVDSDDPQLVRTPLESATDGEAAEGMYSVKWEILADDGHTVTGSFVFSVGDEPLDRDAVLEAYADDEPDEGVPPGETAAKGLLLVALVGLVGGPITAGVAVYPIADRVGSSMRSVDRRLKRLLTVASALLFVSVSALGLARATALGSLSTATVLEFAGMPLGRAWLVQLGLAAAVLALFGAAVAGGIPRRIWLGGSLVGAIGVGAAVSWSSHSATAINRLQGAILDFAHVASAGLWVGGLVVLALVVPLLLRETAPADRTTVAASAIRRYSLLALAGVTLAVATGLGLASWHVPSLAALGESVYGATLSTKTLLVLLGLGLGGFTRIVLLRRLESPDDADCDGFVGRVLGGAGTRIRDDGGQPDDGAITAFTRAVRFEVAILVLVVLLSGLLTSVPTAAVVGGDDGPGTATIEREDDVDIELMATPADRDANDERLRLQQGEPVVLEVAFTDGDDYLESERTVRLLAESEAGDRFQVELDETEDGTYATVQTLPSDGDWELRITGEPDSEFVAQTVGAHVESDASTHDHDETDHSSDGDDSLFTTLLQFGAVAVGVVGSVAVAIEATQFRKRS</sequence>
<evidence type="ECO:0000256" key="6">
    <source>
        <dbReference type="ARBA" id="ARBA00022989"/>
    </source>
</evidence>
<dbReference type="Pfam" id="PF05751">
    <property type="entry name" value="FixH"/>
    <property type="match status" value="1"/>
</dbReference>
<dbReference type="AlphaFoldDB" id="M0A4P0"/>
<accession>M0A4P0</accession>
<keyword evidence="8 10" id="KW-0472">Membrane</keyword>
<feature type="transmembrane region" description="Helical" evidence="10">
    <location>
        <begin position="211"/>
        <end position="233"/>
    </location>
</feature>
<feature type="transmembrane region" description="Helical" evidence="10">
    <location>
        <begin position="253"/>
        <end position="273"/>
    </location>
</feature>
<dbReference type="STRING" id="1230458.C484_07496"/>
<keyword evidence="7" id="KW-0186">Copper</keyword>
<dbReference type="GO" id="GO:0005507">
    <property type="term" value="F:copper ion binding"/>
    <property type="evidence" value="ECO:0007669"/>
    <property type="project" value="InterPro"/>
</dbReference>
<feature type="domain" description="Copper resistance protein D" evidence="12">
    <location>
        <begin position="355"/>
        <end position="481"/>
    </location>
</feature>
<dbReference type="OrthoDB" id="206320at2157"/>
<keyword evidence="14" id="KW-1185">Reference proteome</keyword>
<dbReference type="RefSeq" id="WP_006825300.1">
    <property type="nucleotide sequence ID" value="NZ_AOIL01000019.1"/>
</dbReference>
<dbReference type="InterPro" id="IPR032694">
    <property type="entry name" value="CopC/D"/>
</dbReference>
<keyword evidence="6 10" id="KW-1133">Transmembrane helix</keyword>
<evidence type="ECO:0000256" key="4">
    <source>
        <dbReference type="ARBA" id="ARBA00022723"/>
    </source>
</evidence>
<feature type="transmembrane region" description="Helical" evidence="10">
    <location>
        <begin position="171"/>
        <end position="191"/>
    </location>
</feature>
<proteinExistence type="predicted"/>
<feature type="transmembrane region" description="Helical" evidence="10">
    <location>
        <begin position="468"/>
        <end position="490"/>
    </location>
</feature>
<evidence type="ECO:0000256" key="3">
    <source>
        <dbReference type="ARBA" id="ARBA00022692"/>
    </source>
</evidence>
<dbReference type="SUPFAM" id="SSF81296">
    <property type="entry name" value="E set domains"/>
    <property type="match status" value="1"/>
</dbReference>
<feature type="region of interest" description="Disordered" evidence="9">
    <location>
        <begin position="72"/>
        <end position="102"/>
    </location>
</feature>
<comment type="caution">
    <text evidence="13">The sequence shown here is derived from an EMBL/GenBank/DDBJ whole genome shotgun (WGS) entry which is preliminary data.</text>
</comment>
<dbReference type="GO" id="GO:0042597">
    <property type="term" value="C:periplasmic space"/>
    <property type="evidence" value="ECO:0007669"/>
    <property type="project" value="InterPro"/>
</dbReference>
<feature type="transmembrane region" description="Helical" evidence="10">
    <location>
        <begin position="280"/>
        <end position="299"/>
    </location>
</feature>
<dbReference type="InterPro" id="IPR008620">
    <property type="entry name" value="FixH"/>
</dbReference>
<feature type="transmembrane region" description="Helical" evidence="10">
    <location>
        <begin position="402"/>
        <end position="418"/>
    </location>
</feature>
<dbReference type="GO" id="GO:0046688">
    <property type="term" value="P:response to copper ion"/>
    <property type="evidence" value="ECO:0007669"/>
    <property type="project" value="InterPro"/>
</dbReference>
<gene>
    <name evidence="13" type="ORF">C484_07496</name>
</gene>
<evidence type="ECO:0000256" key="10">
    <source>
        <dbReference type="SAM" id="Phobius"/>
    </source>
</evidence>
<dbReference type="GO" id="GO:0005886">
    <property type="term" value="C:plasma membrane"/>
    <property type="evidence" value="ECO:0007669"/>
    <property type="project" value="UniProtKB-SubCell"/>
</dbReference>
<feature type="transmembrane region" description="Helical" evidence="10">
    <location>
        <begin position="319"/>
        <end position="340"/>
    </location>
</feature>
<keyword evidence="3 10" id="KW-0812">Transmembrane</keyword>
<evidence type="ECO:0000313" key="14">
    <source>
        <dbReference type="Proteomes" id="UP000011648"/>
    </source>
</evidence>
<dbReference type="Pfam" id="PF05425">
    <property type="entry name" value="CopD"/>
    <property type="match status" value="1"/>
</dbReference>
<evidence type="ECO:0000256" key="1">
    <source>
        <dbReference type="ARBA" id="ARBA00004651"/>
    </source>
</evidence>
<dbReference type="Pfam" id="PF04234">
    <property type="entry name" value="CopC"/>
    <property type="match status" value="1"/>
</dbReference>
<feature type="transmembrane region" description="Helical" evidence="10">
    <location>
        <begin position="17"/>
        <end position="43"/>
    </location>
</feature>
<evidence type="ECO:0000259" key="11">
    <source>
        <dbReference type="Pfam" id="PF04234"/>
    </source>
</evidence>
<dbReference type="InterPro" id="IPR008457">
    <property type="entry name" value="Cu-R_CopD_dom"/>
</dbReference>
<keyword evidence="5" id="KW-0732">Signal</keyword>
<dbReference type="InterPro" id="IPR014756">
    <property type="entry name" value="Ig_E-set"/>
</dbReference>
<dbReference type="GO" id="GO:0006825">
    <property type="term" value="P:copper ion transport"/>
    <property type="evidence" value="ECO:0007669"/>
    <property type="project" value="InterPro"/>
</dbReference>
<feature type="transmembrane region" description="Helical" evidence="10">
    <location>
        <begin position="361"/>
        <end position="382"/>
    </location>
</feature>
<feature type="compositionally biased region" description="Acidic residues" evidence="9">
    <location>
        <begin position="81"/>
        <end position="95"/>
    </location>
</feature>
<evidence type="ECO:0000256" key="2">
    <source>
        <dbReference type="ARBA" id="ARBA00022475"/>
    </source>
</evidence>
<feature type="domain" description="CopC" evidence="11">
    <location>
        <begin position="40"/>
        <end position="138"/>
    </location>
</feature>
<evidence type="ECO:0000259" key="12">
    <source>
        <dbReference type="Pfam" id="PF05425"/>
    </source>
</evidence>
<protein>
    <submittedName>
        <fullName evidence="13">Copper resistance protein CopC</fullName>
    </submittedName>
</protein>
<dbReference type="EMBL" id="AOIL01000019">
    <property type="protein sequence ID" value="ELY93710.1"/>
    <property type="molecule type" value="Genomic_DNA"/>
</dbReference>
<feature type="transmembrane region" description="Helical" evidence="10">
    <location>
        <begin position="631"/>
        <end position="653"/>
    </location>
</feature>
<comment type="subcellular location">
    <subcellularLocation>
        <location evidence="1">Cell membrane</location>
        <topology evidence="1">Multi-pass membrane protein</topology>
    </subcellularLocation>
</comment>
<organism evidence="13 14">
    <name type="scientific">Natrialba taiwanensis DSM 12281</name>
    <dbReference type="NCBI Taxonomy" id="1230458"/>
    <lineage>
        <taxon>Archaea</taxon>
        <taxon>Methanobacteriati</taxon>
        <taxon>Methanobacteriota</taxon>
        <taxon>Stenosarchaea group</taxon>
        <taxon>Halobacteria</taxon>
        <taxon>Halobacteriales</taxon>
        <taxon>Natrialbaceae</taxon>
        <taxon>Natrialba</taxon>
    </lineage>
</organism>
<evidence type="ECO:0000256" key="8">
    <source>
        <dbReference type="ARBA" id="ARBA00023136"/>
    </source>
</evidence>
<evidence type="ECO:0000256" key="9">
    <source>
        <dbReference type="SAM" id="MobiDB-lite"/>
    </source>
</evidence>
<keyword evidence="4" id="KW-0479">Metal-binding</keyword>
<dbReference type="PATRIC" id="fig|1230458.4.peg.1510"/>
<reference evidence="13 14" key="1">
    <citation type="journal article" date="2014" name="PLoS Genet.">
        <title>Phylogenetically driven sequencing of extremely halophilic archaea reveals strategies for static and dynamic osmo-response.</title>
        <authorList>
            <person name="Becker E.A."/>
            <person name="Seitzer P.M."/>
            <person name="Tritt A."/>
            <person name="Larsen D."/>
            <person name="Krusor M."/>
            <person name="Yao A.I."/>
            <person name="Wu D."/>
            <person name="Madern D."/>
            <person name="Eisen J.A."/>
            <person name="Darling A.E."/>
            <person name="Facciotti M.T."/>
        </authorList>
    </citation>
    <scope>NUCLEOTIDE SEQUENCE [LARGE SCALE GENOMIC DNA]</scope>
    <source>
        <strain evidence="13 14">DSM 12281</strain>
    </source>
</reference>
<dbReference type="PANTHER" id="PTHR34820">
    <property type="entry name" value="INNER MEMBRANE PROTEIN YEBZ"/>
    <property type="match status" value="1"/>
</dbReference>
<dbReference type="Proteomes" id="UP000011648">
    <property type="component" value="Unassembled WGS sequence"/>
</dbReference>
<dbReference type="PANTHER" id="PTHR34820:SF4">
    <property type="entry name" value="INNER MEMBRANE PROTEIN YEBZ"/>
    <property type="match status" value="1"/>
</dbReference>
<dbReference type="InterPro" id="IPR014755">
    <property type="entry name" value="Cu-Rt/internalin_Ig-like"/>
</dbReference>
<evidence type="ECO:0000313" key="13">
    <source>
        <dbReference type="EMBL" id="ELY93710.1"/>
    </source>
</evidence>
<evidence type="ECO:0000256" key="7">
    <source>
        <dbReference type="ARBA" id="ARBA00023008"/>
    </source>
</evidence>
<evidence type="ECO:0000256" key="5">
    <source>
        <dbReference type="ARBA" id="ARBA00022729"/>
    </source>
</evidence>
<dbReference type="InterPro" id="IPR007348">
    <property type="entry name" value="CopC_dom"/>
</dbReference>